<feature type="binding site" evidence="21">
    <location>
        <position position="647"/>
    </location>
    <ligand>
        <name>Zn(2+)</name>
        <dbReference type="ChEBI" id="CHEBI:29105"/>
    </ligand>
</feature>
<keyword evidence="17" id="KW-0469">Meiosis</keyword>
<reference evidence="24" key="1">
    <citation type="submission" date="2023-03" db="EMBL/GenBank/DDBJ databases">
        <title>Chromosome-scale reference genome and RAD-based genetic map of yellow starthistle (Centaurea solstitialis) reveal putative structural variation and QTLs associated with invader traits.</title>
        <authorList>
            <person name="Reatini B."/>
            <person name="Cang F.A."/>
            <person name="Jiang Q."/>
            <person name="Mckibben M.T.W."/>
            <person name="Barker M.S."/>
            <person name="Rieseberg L.H."/>
            <person name="Dlugosch K.M."/>
        </authorList>
    </citation>
    <scope>NUCLEOTIDE SEQUENCE</scope>
    <source>
        <strain evidence="24">CAN-66</strain>
        <tissue evidence="24">Leaf</tissue>
    </source>
</reference>
<keyword evidence="25" id="KW-1185">Reference proteome</keyword>
<sequence>MSTVDKMLIKGIRSFDPENRNVITFFKPLTLIVGPNGAGKTTIIECLKLSCTGDLPPNARSGHSFIHDPKVAGETETKAQIKLRFKTAAGKDVVCIRSFQLTQRASKMEYKAIESVLQTINPHSGEKVCLSYRCADIDREIPALMGVSKAILENVIFVHQDEANWPLQDSATLKKKFDDIFSATRYTKALEIIKKLHKDQAQEIKLSQKDLEKLQLLKDAAYKLRQSISQDQEESERLGSKMQELEQNVQDVDAKIRQTEATLKELRKLHDQVIKKTAKRSTLFQEQEQRYEDLEEENDDPDEDLREWQAKFKGSIAGLEDKVNKSKREVEDIETKSSLSQRQINDYKAEVIRLQTKAESYMSLKKERDMAIQELYMQHNLGSLPKPPFSNEVALNHINRIKSRSKDLDRDLHEKKKFMDEELEAAWNLYSDASERCKNVEAKKHANSETKHGNLERKKIKEGERDELELEISGDNVHLIDQKERSLGIEVERLSKQLAEGEFDTKIQAKIDEYKSKIRGVLKGRLPLDKDLKKEVTQALRAVTIEYDDLNSKFRVADKDVNATQLKIQEVNNNLAKYHKDKDSRKRVIESKLQTLDQQSGSIEFYIKVLDMTKEKRDVHKSKYNIADGMRQMFDPFERVARAHHICPCCERPFSAEEEDDFVKKQRVKASSSAERMKSLAMESSEAETNFQQLEKLHLMYEEYNKICKETIPLAERNLTELKVELEQKTQALDDVVGVLAQISSDKELVESLVQPVETCDRLLGEMQKLQQDVDKLENELDLRGVGVKSKEEIQRELHTAQNTKENLERELEKLREERREVELDRQRVLSRWHTEREKKGKVENTLKNLKKVEDELDQLSEEMNQLDNEMKHLDEDASRLSKEVEKYKNAHDNMKNKHNQENEEQAELKRKFHQGVDMLDNWISQIVRQVSVSRGSNLYEKENIPEQLKNLEEKQSIEESKRENFNNKKQELLAEVKKNEDMLGSQDKLKRNIDDNLKYREIKAKVNECTLEIESLEERILAMGGISASEAELGKQSKERERLLSELNKYRGTVGVYQKAISKNKIDLKNPEYKDIDKRYFDQLLKLKTTEMANNDLNKYYNALDKALMRFHSMKMEEINKIIRELWQQTYRGQDIDYISIHSDAEGGGTRTSYSYKVVMQTGDAELEMRGRCSAGQKVLASLIIRLALAETFCLNCGILALDEPTTNLDVPNSESLAAAILRIMEDRKGQENFQLIVITHDERFAQLIGQRQHAEKYYRVAKDDHQHSIIEAQEIFD</sequence>
<keyword evidence="18" id="KW-0131">Cell cycle</keyword>
<proteinExistence type="inferred from homology"/>
<evidence type="ECO:0000256" key="19">
    <source>
        <dbReference type="ARBA" id="ARBA00049360"/>
    </source>
</evidence>
<evidence type="ECO:0000313" key="24">
    <source>
        <dbReference type="EMBL" id="KAJ9555651.1"/>
    </source>
</evidence>
<evidence type="ECO:0000259" key="23">
    <source>
        <dbReference type="PROSITE" id="PS51131"/>
    </source>
</evidence>
<dbReference type="InterPro" id="IPR038729">
    <property type="entry name" value="Rad50/SbcC_AAA"/>
</dbReference>
<evidence type="ECO:0000256" key="22">
    <source>
        <dbReference type="SAM" id="Coils"/>
    </source>
</evidence>
<dbReference type="Proteomes" id="UP001172457">
    <property type="component" value="Chromosome 3"/>
</dbReference>
<feature type="coiled-coil region" evidence="22">
    <location>
        <begin position="533"/>
        <end position="581"/>
    </location>
</feature>
<feature type="domain" description="Zinc-hook" evidence="23">
    <location>
        <begin position="600"/>
        <end position="699"/>
    </location>
</feature>
<feature type="coiled-coil region" evidence="22">
    <location>
        <begin position="949"/>
        <end position="1047"/>
    </location>
</feature>
<evidence type="ECO:0000256" key="17">
    <source>
        <dbReference type="ARBA" id="ARBA00023254"/>
    </source>
</evidence>
<dbReference type="PANTHER" id="PTHR18867">
    <property type="entry name" value="RAD50"/>
    <property type="match status" value="1"/>
</dbReference>
<feature type="coiled-coil region" evidence="22">
    <location>
        <begin position="677"/>
        <end position="732"/>
    </location>
</feature>
<keyword evidence="6" id="KW-0158">Chromosome</keyword>
<dbReference type="GO" id="GO:0007004">
    <property type="term" value="P:telomere maintenance via telomerase"/>
    <property type="evidence" value="ECO:0007669"/>
    <property type="project" value="TreeGrafter"/>
</dbReference>
<accession>A0AA38WP62</accession>
<keyword evidence="14 22" id="KW-0175">Coiled coil</keyword>
<evidence type="ECO:0000256" key="20">
    <source>
        <dbReference type="ARBA" id="ARBA00064981"/>
    </source>
</evidence>
<dbReference type="GO" id="GO:0003691">
    <property type="term" value="F:double-stranded telomeric DNA binding"/>
    <property type="evidence" value="ECO:0007669"/>
    <property type="project" value="TreeGrafter"/>
</dbReference>
<dbReference type="GO" id="GO:0016887">
    <property type="term" value="F:ATP hydrolysis activity"/>
    <property type="evidence" value="ECO:0007669"/>
    <property type="project" value="InterPro"/>
</dbReference>
<dbReference type="NCBIfam" id="TIGR00606">
    <property type="entry name" value="rad50"/>
    <property type="match status" value="1"/>
</dbReference>
<evidence type="ECO:0000256" key="13">
    <source>
        <dbReference type="ARBA" id="ARBA00022842"/>
    </source>
</evidence>
<dbReference type="GO" id="GO:0051880">
    <property type="term" value="F:G-quadruplex DNA binding"/>
    <property type="evidence" value="ECO:0007669"/>
    <property type="project" value="TreeGrafter"/>
</dbReference>
<dbReference type="PANTHER" id="PTHR18867:SF12">
    <property type="entry name" value="DNA REPAIR PROTEIN RAD50"/>
    <property type="match status" value="1"/>
</dbReference>
<dbReference type="InterPro" id="IPR027417">
    <property type="entry name" value="P-loop_NTPase"/>
</dbReference>
<dbReference type="EMBL" id="JARYMX010000003">
    <property type="protein sequence ID" value="KAJ9555651.1"/>
    <property type="molecule type" value="Genomic_DNA"/>
</dbReference>
<dbReference type="GO" id="GO:0005524">
    <property type="term" value="F:ATP binding"/>
    <property type="evidence" value="ECO:0007669"/>
    <property type="project" value="UniProtKB-KW"/>
</dbReference>
<dbReference type="GO" id="GO:0030870">
    <property type="term" value="C:Mre11 complex"/>
    <property type="evidence" value="ECO:0007669"/>
    <property type="project" value="InterPro"/>
</dbReference>
<gene>
    <name evidence="24" type="ORF">OSB04_010265</name>
</gene>
<dbReference type="GO" id="GO:0000794">
    <property type="term" value="C:condensed nuclear chromosome"/>
    <property type="evidence" value="ECO:0007669"/>
    <property type="project" value="TreeGrafter"/>
</dbReference>
<comment type="catalytic activity">
    <reaction evidence="19">
        <text>ATP + H2O = ADP + phosphate + H(+)</text>
        <dbReference type="Rhea" id="RHEA:13065"/>
        <dbReference type="ChEBI" id="CHEBI:15377"/>
        <dbReference type="ChEBI" id="CHEBI:15378"/>
        <dbReference type="ChEBI" id="CHEBI:30616"/>
        <dbReference type="ChEBI" id="CHEBI:43474"/>
        <dbReference type="ChEBI" id="CHEBI:456216"/>
    </reaction>
</comment>
<evidence type="ECO:0000256" key="7">
    <source>
        <dbReference type="ARBA" id="ARBA00022723"/>
    </source>
</evidence>
<dbReference type="FunFam" id="3.40.50.300:FF:000593">
    <property type="entry name" value="DNA repair protein RAD50"/>
    <property type="match status" value="1"/>
</dbReference>
<evidence type="ECO:0000256" key="18">
    <source>
        <dbReference type="ARBA" id="ARBA00023306"/>
    </source>
</evidence>
<evidence type="ECO:0000256" key="15">
    <source>
        <dbReference type="ARBA" id="ARBA00023204"/>
    </source>
</evidence>
<keyword evidence="12" id="KW-0067">ATP-binding</keyword>
<dbReference type="Gene3D" id="1.10.287.1490">
    <property type="match status" value="1"/>
</dbReference>
<dbReference type="GO" id="GO:0006302">
    <property type="term" value="P:double-strand break repair"/>
    <property type="evidence" value="ECO:0007669"/>
    <property type="project" value="InterPro"/>
</dbReference>
<feature type="coiled-coil region" evidence="22">
    <location>
        <begin position="228"/>
        <end position="336"/>
    </location>
</feature>
<evidence type="ECO:0000256" key="16">
    <source>
        <dbReference type="ARBA" id="ARBA00023242"/>
    </source>
</evidence>
<keyword evidence="16" id="KW-0539">Nucleus</keyword>
<dbReference type="InterPro" id="IPR013134">
    <property type="entry name" value="Zn_hook_RAD50"/>
</dbReference>
<evidence type="ECO:0000313" key="25">
    <source>
        <dbReference type="Proteomes" id="UP001172457"/>
    </source>
</evidence>
<evidence type="ECO:0000256" key="10">
    <source>
        <dbReference type="ARBA" id="ARBA00022801"/>
    </source>
</evidence>
<feature type="binding site" evidence="21">
    <location>
        <position position="650"/>
    </location>
    <ligand>
        <name>Zn(2+)</name>
        <dbReference type="ChEBI" id="CHEBI:29105"/>
    </ligand>
</feature>
<evidence type="ECO:0000256" key="2">
    <source>
        <dbReference type="ARBA" id="ARBA00004123"/>
    </source>
</evidence>
<comment type="cofactor">
    <cofactor evidence="1">
        <name>Zn(2+)</name>
        <dbReference type="ChEBI" id="CHEBI:29105"/>
    </cofactor>
</comment>
<dbReference type="Gene3D" id="3.40.50.300">
    <property type="entry name" value="P-loop containing nucleotide triphosphate hydrolases"/>
    <property type="match status" value="2"/>
</dbReference>
<comment type="caution">
    <text evidence="24">The sequence shown here is derived from an EMBL/GenBank/DDBJ whole genome shotgun (WGS) entry which is preliminary data.</text>
</comment>
<evidence type="ECO:0000256" key="4">
    <source>
        <dbReference type="ARBA" id="ARBA00009439"/>
    </source>
</evidence>
<evidence type="ECO:0000256" key="1">
    <source>
        <dbReference type="ARBA" id="ARBA00001947"/>
    </source>
</evidence>
<keyword evidence="13" id="KW-0460">Magnesium</keyword>
<organism evidence="24 25">
    <name type="scientific">Centaurea solstitialis</name>
    <name type="common">yellow star-thistle</name>
    <dbReference type="NCBI Taxonomy" id="347529"/>
    <lineage>
        <taxon>Eukaryota</taxon>
        <taxon>Viridiplantae</taxon>
        <taxon>Streptophyta</taxon>
        <taxon>Embryophyta</taxon>
        <taxon>Tracheophyta</taxon>
        <taxon>Spermatophyta</taxon>
        <taxon>Magnoliopsida</taxon>
        <taxon>eudicotyledons</taxon>
        <taxon>Gunneridae</taxon>
        <taxon>Pentapetalae</taxon>
        <taxon>asterids</taxon>
        <taxon>campanulids</taxon>
        <taxon>Asterales</taxon>
        <taxon>Asteraceae</taxon>
        <taxon>Carduoideae</taxon>
        <taxon>Cardueae</taxon>
        <taxon>Centaureinae</taxon>
        <taxon>Centaurea</taxon>
    </lineage>
</organism>
<dbReference type="InterPro" id="IPR004584">
    <property type="entry name" value="Rad50_eukaryotes"/>
</dbReference>
<keyword evidence="9" id="KW-0227">DNA damage</keyword>
<keyword evidence="15" id="KW-0234">DNA repair</keyword>
<evidence type="ECO:0000256" key="14">
    <source>
        <dbReference type="ARBA" id="ARBA00023054"/>
    </source>
</evidence>
<dbReference type="GO" id="GO:0043047">
    <property type="term" value="F:single-stranded telomeric DNA binding"/>
    <property type="evidence" value="ECO:0007669"/>
    <property type="project" value="TreeGrafter"/>
</dbReference>
<keyword evidence="11 21" id="KW-0862">Zinc</keyword>
<keyword evidence="10" id="KW-0378">Hydrolase</keyword>
<name>A0AA38WP62_9ASTR</name>
<dbReference type="SUPFAM" id="SSF52540">
    <property type="entry name" value="P-loop containing nucleoside triphosphate hydrolases"/>
    <property type="match status" value="1"/>
</dbReference>
<dbReference type="Pfam" id="PF13476">
    <property type="entry name" value="AAA_23"/>
    <property type="match status" value="1"/>
</dbReference>
<evidence type="ECO:0000256" key="5">
    <source>
        <dbReference type="ARBA" id="ARBA00017893"/>
    </source>
</evidence>
<evidence type="ECO:0000256" key="21">
    <source>
        <dbReference type="PROSITE-ProRule" id="PRU00471"/>
    </source>
</evidence>
<dbReference type="FunFam" id="3.40.50.300:FF:001649">
    <property type="entry name" value="DNA repair protein RAD50"/>
    <property type="match status" value="1"/>
</dbReference>
<keyword evidence="7 21" id="KW-0479">Metal-binding</keyword>
<keyword evidence="8" id="KW-0547">Nucleotide-binding</keyword>
<protein>
    <recommendedName>
        <fullName evidence="5">DNA repair protein RAD50</fullName>
    </recommendedName>
</protein>
<dbReference type="PROSITE" id="PS51131">
    <property type="entry name" value="ZN_HOOK"/>
    <property type="match status" value="1"/>
</dbReference>
<evidence type="ECO:0000256" key="11">
    <source>
        <dbReference type="ARBA" id="ARBA00022833"/>
    </source>
</evidence>
<evidence type="ECO:0000256" key="12">
    <source>
        <dbReference type="ARBA" id="ARBA00022840"/>
    </source>
</evidence>
<comment type="subunit">
    <text evidence="20">Component of the MRN complex composed of two heterodimers RAD50 and MRE11 associated with a single NBS1.</text>
</comment>
<evidence type="ECO:0000256" key="6">
    <source>
        <dbReference type="ARBA" id="ARBA00022454"/>
    </source>
</evidence>
<dbReference type="Pfam" id="PF04423">
    <property type="entry name" value="Rad50_zn_hook"/>
    <property type="match status" value="1"/>
</dbReference>
<comment type="similarity">
    <text evidence="4">Belongs to the SMC family. RAD50 subfamily.</text>
</comment>
<evidence type="ECO:0000256" key="9">
    <source>
        <dbReference type="ARBA" id="ARBA00022763"/>
    </source>
</evidence>
<dbReference type="AlphaFoldDB" id="A0AA38WP62"/>
<evidence type="ECO:0000256" key="3">
    <source>
        <dbReference type="ARBA" id="ARBA00004286"/>
    </source>
</evidence>
<dbReference type="GO" id="GO:0046872">
    <property type="term" value="F:metal ion binding"/>
    <property type="evidence" value="ECO:0007669"/>
    <property type="project" value="UniProtKB-UniRule"/>
</dbReference>
<feature type="coiled-coil region" evidence="22">
    <location>
        <begin position="760"/>
        <end position="912"/>
    </location>
</feature>
<comment type="subcellular location">
    <subcellularLocation>
        <location evidence="3">Chromosome</location>
    </subcellularLocation>
    <subcellularLocation>
        <location evidence="2">Nucleus</location>
    </subcellularLocation>
</comment>
<evidence type="ECO:0000256" key="8">
    <source>
        <dbReference type="ARBA" id="ARBA00022741"/>
    </source>
</evidence>
<dbReference type="GO" id="GO:0000722">
    <property type="term" value="P:telomere maintenance via recombination"/>
    <property type="evidence" value="ECO:0007669"/>
    <property type="project" value="UniProtKB-ARBA"/>
</dbReference>
<dbReference type="GO" id="GO:0070192">
    <property type="term" value="P:chromosome organization involved in meiotic cell cycle"/>
    <property type="evidence" value="ECO:0007669"/>
    <property type="project" value="TreeGrafter"/>
</dbReference>